<protein>
    <submittedName>
        <fullName evidence="1">Uncharacterized protein</fullName>
    </submittedName>
</protein>
<reference evidence="1 2" key="1">
    <citation type="journal article" date="2019" name="Sci. Rep.">
        <title>Orb-weaving spider Araneus ventricosus genome elucidates the spidroin gene catalogue.</title>
        <authorList>
            <person name="Kono N."/>
            <person name="Nakamura H."/>
            <person name="Ohtoshi R."/>
            <person name="Moran D.A.P."/>
            <person name="Shinohara A."/>
            <person name="Yoshida Y."/>
            <person name="Fujiwara M."/>
            <person name="Mori M."/>
            <person name="Tomita M."/>
            <person name="Arakawa K."/>
        </authorList>
    </citation>
    <scope>NUCLEOTIDE SEQUENCE [LARGE SCALE GENOMIC DNA]</scope>
</reference>
<evidence type="ECO:0000313" key="2">
    <source>
        <dbReference type="Proteomes" id="UP000499080"/>
    </source>
</evidence>
<keyword evidence="2" id="KW-1185">Reference proteome</keyword>
<accession>A0A4Y2LPS4</accession>
<gene>
    <name evidence="1" type="ORF">AVEN_12149_1</name>
</gene>
<organism evidence="1 2">
    <name type="scientific">Araneus ventricosus</name>
    <name type="common">Orbweaver spider</name>
    <name type="synonym">Epeira ventricosa</name>
    <dbReference type="NCBI Taxonomy" id="182803"/>
    <lineage>
        <taxon>Eukaryota</taxon>
        <taxon>Metazoa</taxon>
        <taxon>Ecdysozoa</taxon>
        <taxon>Arthropoda</taxon>
        <taxon>Chelicerata</taxon>
        <taxon>Arachnida</taxon>
        <taxon>Araneae</taxon>
        <taxon>Araneomorphae</taxon>
        <taxon>Entelegynae</taxon>
        <taxon>Araneoidea</taxon>
        <taxon>Araneidae</taxon>
        <taxon>Araneus</taxon>
    </lineage>
</organism>
<dbReference type="EMBL" id="BGPR01006153">
    <property type="protein sequence ID" value="GBN16474.1"/>
    <property type="molecule type" value="Genomic_DNA"/>
</dbReference>
<dbReference type="AlphaFoldDB" id="A0A4Y2LPS4"/>
<name>A0A4Y2LPS4_ARAVE</name>
<dbReference type="Proteomes" id="UP000499080">
    <property type="component" value="Unassembled WGS sequence"/>
</dbReference>
<proteinExistence type="predicted"/>
<sequence>MEGGVGQATLDDISRRHKLSYEIKMIEIGLLVGAGGFLQGFSPLRMYNGEVFFPFRSKMQGGVGQATLDDISKRHKLSYEIKMIEIGLVVGAVGFVQGFPH</sequence>
<comment type="caution">
    <text evidence="1">The sequence shown here is derived from an EMBL/GenBank/DDBJ whole genome shotgun (WGS) entry which is preliminary data.</text>
</comment>
<evidence type="ECO:0000313" key="1">
    <source>
        <dbReference type="EMBL" id="GBN16474.1"/>
    </source>
</evidence>